<keyword evidence="14" id="KW-0328">Glycosyltransferase</keyword>
<dbReference type="HAMAP" id="MF_00113">
    <property type="entry name" value="QueA"/>
    <property type="match status" value="1"/>
</dbReference>
<evidence type="ECO:0000256" key="11">
    <source>
        <dbReference type="ARBA" id="ARBA00069325"/>
    </source>
</evidence>
<dbReference type="Gene3D" id="3.40.1780.10">
    <property type="entry name" value="QueA-like"/>
    <property type="match status" value="2"/>
</dbReference>
<dbReference type="FunFam" id="3.40.1780.10:FF:000001">
    <property type="entry name" value="S-adenosylmethionine:tRNA ribosyltransferase-isomerase"/>
    <property type="match status" value="1"/>
</dbReference>
<dbReference type="Pfam" id="PF02547">
    <property type="entry name" value="Queuosine_synth"/>
    <property type="match status" value="1"/>
</dbReference>
<evidence type="ECO:0000256" key="12">
    <source>
        <dbReference type="ARBA" id="ARBA00076160"/>
    </source>
</evidence>
<evidence type="ECO:0000256" key="10">
    <source>
        <dbReference type="ARBA" id="ARBA00066503"/>
    </source>
</evidence>
<keyword evidence="4 13" id="KW-0963">Cytoplasm</keyword>
<comment type="pathway">
    <text evidence="2 13">tRNA modification; tRNA-queuosine biosynthesis.</text>
</comment>
<evidence type="ECO:0000256" key="3">
    <source>
        <dbReference type="ARBA" id="ARBA00011245"/>
    </source>
</evidence>
<comment type="subcellular location">
    <subcellularLocation>
        <location evidence="1 13">Cytoplasm</location>
    </subcellularLocation>
</comment>
<evidence type="ECO:0000256" key="4">
    <source>
        <dbReference type="ARBA" id="ARBA00022490"/>
    </source>
</evidence>
<gene>
    <name evidence="14" type="primary">queA_2</name>
    <name evidence="13" type="synonym">queA</name>
    <name evidence="14" type="ORF">Mterra_03033</name>
</gene>
<evidence type="ECO:0000256" key="9">
    <source>
        <dbReference type="ARBA" id="ARBA00061210"/>
    </source>
</evidence>
<dbReference type="PANTHER" id="PTHR30307:SF0">
    <property type="entry name" value="S-ADENOSYLMETHIONINE:TRNA RIBOSYLTRANSFERASE-ISOMERASE"/>
    <property type="match status" value="1"/>
</dbReference>
<evidence type="ECO:0000256" key="2">
    <source>
        <dbReference type="ARBA" id="ARBA00004691"/>
    </source>
</evidence>
<dbReference type="NCBIfam" id="TIGR00113">
    <property type="entry name" value="queA"/>
    <property type="match status" value="1"/>
</dbReference>
<comment type="subunit">
    <text evidence="3 13">Monomer.</text>
</comment>
<dbReference type="NCBIfam" id="NF001140">
    <property type="entry name" value="PRK00147.1"/>
    <property type="match status" value="1"/>
</dbReference>
<evidence type="ECO:0000256" key="13">
    <source>
        <dbReference type="HAMAP-Rule" id="MF_00113"/>
    </source>
</evidence>
<comment type="function">
    <text evidence="13">Transfers and isomerizes the ribose moiety from AdoMet to the 7-aminomethyl group of 7-deazaguanine (preQ1-tRNA) to give epoxyqueuosine (oQ-tRNA).</text>
</comment>
<evidence type="ECO:0000256" key="7">
    <source>
        <dbReference type="ARBA" id="ARBA00022785"/>
    </source>
</evidence>
<dbReference type="UniPathway" id="UPA00392"/>
<dbReference type="InterPro" id="IPR003699">
    <property type="entry name" value="QueA"/>
</dbReference>
<dbReference type="GO" id="GO:0005737">
    <property type="term" value="C:cytoplasm"/>
    <property type="evidence" value="ECO:0007669"/>
    <property type="project" value="UniProtKB-SubCell"/>
</dbReference>
<evidence type="ECO:0000256" key="1">
    <source>
        <dbReference type="ARBA" id="ARBA00004496"/>
    </source>
</evidence>
<proteinExistence type="inferred from homology"/>
<evidence type="ECO:0000313" key="14">
    <source>
        <dbReference type="EMBL" id="RIH81663.1"/>
    </source>
</evidence>
<comment type="similarity">
    <text evidence="9 13">Belongs to the QueA family.</text>
</comment>
<dbReference type="AlphaFoldDB" id="A0A399EDP5"/>
<evidence type="ECO:0000256" key="6">
    <source>
        <dbReference type="ARBA" id="ARBA00022691"/>
    </source>
</evidence>
<comment type="caution">
    <text evidence="14">The sequence shown here is derived from an EMBL/GenBank/DDBJ whole genome shotgun (WGS) entry which is preliminary data.</text>
</comment>
<organism evidence="14 15">
    <name type="scientific">Calidithermus terrae</name>
    <dbReference type="NCBI Taxonomy" id="1408545"/>
    <lineage>
        <taxon>Bacteria</taxon>
        <taxon>Thermotogati</taxon>
        <taxon>Deinococcota</taxon>
        <taxon>Deinococci</taxon>
        <taxon>Thermales</taxon>
        <taxon>Thermaceae</taxon>
        <taxon>Calidithermus</taxon>
    </lineage>
</organism>
<dbReference type="GO" id="GO:0008616">
    <property type="term" value="P:tRNA queuosine(34) biosynthetic process"/>
    <property type="evidence" value="ECO:0007669"/>
    <property type="project" value="UniProtKB-UniRule"/>
</dbReference>
<dbReference type="GO" id="GO:0051075">
    <property type="term" value="F:S-adenosylmethionine:tRNA ribosyltransferase-isomerase activity"/>
    <property type="evidence" value="ECO:0007669"/>
    <property type="project" value="UniProtKB-EC"/>
</dbReference>
<dbReference type="InterPro" id="IPR036100">
    <property type="entry name" value="QueA_sf"/>
</dbReference>
<evidence type="ECO:0000313" key="15">
    <source>
        <dbReference type="Proteomes" id="UP000265715"/>
    </source>
</evidence>
<dbReference type="EC" id="2.4.99.17" evidence="10 13"/>
<evidence type="ECO:0000256" key="5">
    <source>
        <dbReference type="ARBA" id="ARBA00022679"/>
    </source>
</evidence>
<sequence>MLGGVGASYTLENFDYHLPPELIAQQGAEPRDASRLMVLHRAGGRLEHRVFRDVVEYLRPGDVLVLNQSKVIPARLFATNPQGTPVEVLLVRELSPEGMAEGRGSVWEAMLKPAKRAKGGLRFADGLGAEVIAVEEDGTRVLRFSGNVWEHLEALGQTPLPPYIHASVDPRRYQTVYARTPGSVAAPTAGLHFTPGLLERIRATGVETRYVTLHVGPGTFKPVKDDPDRHTMHAEPYEVPLETAEAVGRAKAEGRRVVAVGTTVVRTLESAWQGQGLRAGGGETRLFIRPGFAFRAVDALITNFHLPKSTLLMLVSAFAGYDLTMQAYRTAVEERYRFYSLGDAMLIL</sequence>
<dbReference type="PANTHER" id="PTHR30307">
    <property type="entry name" value="S-ADENOSYLMETHIONINE:TRNA RIBOSYLTRANSFERASE-ISOMERASE"/>
    <property type="match status" value="1"/>
</dbReference>
<dbReference type="OrthoDB" id="9805933at2"/>
<keyword evidence="14" id="KW-0413">Isomerase</keyword>
<dbReference type="Proteomes" id="UP000265715">
    <property type="component" value="Unassembled WGS sequence"/>
</dbReference>
<dbReference type="InterPro" id="IPR042119">
    <property type="entry name" value="QueA_dom2"/>
</dbReference>
<accession>A0A399EDP5</accession>
<comment type="catalytic activity">
    <reaction evidence="8 13">
        <text>7-aminomethyl-7-carbaguanosine(34) in tRNA + S-adenosyl-L-methionine = epoxyqueuosine(34) in tRNA + adenine + L-methionine + 2 H(+)</text>
        <dbReference type="Rhea" id="RHEA:32155"/>
        <dbReference type="Rhea" id="RHEA-COMP:10342"/>
        <dbReference type="Rhea" id="RHEA-COMP:18582"/>
        <dbReference type="ChEBI" id="CHEBI:15378"/>
        <dbReference type="ChEBI" id="CHEBI:16708"/>
        <dbReference type="ChEBI" id="CHEBI:57844"/>
        <dbReference type="ChEBI" id="CHEBI:59789"/>
        <dbReference type="ChEBI" id="CHEBI:82833"/>
        <dbReference type="ChEBI" id="CHEBI:194443"/>
        <dbReference type="EC" id="2.4.99.17"/>
    </reaction>
</comment>
<dbReference type="InterPro" id="IPR042118">
    <property type="entry name" value="QueA_dom1"/>
</dbReference>
<protein>
    <recommendedName>
        <fullName evidence="11 13">S-adenosylmethionine:tRNA ribosyltransferase-isomerase</fullName>
        <ecNumber evidence="10 13">2.4.99.17</ecNumber>
    </recommendedName>
    <alternativeName>
        <fullName evidence="12 13">Queuosine biosynthesis protein QueA</fullName>
    </alternativeName>
</protein>
<reference evidence="14 15" key="1">
    <citation type="submission" date="2018-08" db="EMBL/GenBank/DDBJ databases">
        <title>Meiothermus terrae DSM 26712 genome sequencing project.</title>
        <authorList>
            <person name="Da Costa M.S."/>
            <person name="Albuquerque L."/>
            <person name="Raposo P."/>
            <person name="Froufe H.J.C."/>
            <person name="Barroso C.S."/>
            <person name="Egas C."/>
        </authorList>
    </citation>
    <scope>NUCLEOTIDE SEQUENCE [LARGE SCALE GENOMIC DNA]</scope>
    <source>
        <strain evidence="14 15">DSM 26712</strain>
    </source>
</reference>
<keyword evidence="15" id="KW-1185">Reference proteome</keyword>
<keyword evidence="6 13" id="KW-0949">S-adenosyl-L-methionine</keyword>
<keyword evidence="5 13" id="KW-0808">Transferase</keyword>
<evidence type="ECO:0000256" key="8">
    <source>
        <dbReference type="ARBA" id="ARBA00052751"/>
    </source>
</evidence>
<dbReference type="Gene3D" id="2.40.10.240">
    <property type="entry name" value="QueA-like"/>
    <property type="match status" value="1"/>
</dbReference>
<keyword evidence="7 13" id="KW-0671">Queuosine biosynthesis</keyword>
<dbReference type="EMBL" id="QXDL01000157">
    <property type="protein sequence ID" value="RIH81663.1"/>
    <property type="molecule type" value="Genomic_DNA"/>
</dbReference>
<name>A0A399EDP5_9DEIN</name>
<dbReference type="SUPFAM" id="SSF111337">
    <property type="entry name" value="QueA-like"/>
    <property type="match status" value="1"/>
</dbReference>